<organism evidence="2 3">
    <name type="scientific">Acetobacter cerevisiae</name>
    <dbReference type="NCBI Taxonomy" id="178900"/>
    <lineage>
        <taxon>Bacteria</taxon>
        <taxon>Pseudomonadati</taxon>
        <taxon>Pseudomonadota</taxon>
        <taxon>Alphaproteobacteria</taxon>
        <taxon>Acetobacterales</taxon>
        <taxon>Acetobacteraceae</taxon>
        <taxon>Acetobacter</taxon>
    </lineage>
</organism>
<reference evidence="2 3" key="1">
    <citation type="submission" date="2015-06" db="EMBL/GenBank/DDBJ databases">
        <title>Improved classification and identification of acetic acid bacteria using matrix-assisted laser desorption/ionization time-of-flight mass spectrometry; Gluconobacter nephelii and Gluconobacter uchimurae are later heterotypic synonyms of Gluconobacter japonicus and Gluconobacter oxydans, respectively.</title>
        <authorList>
            <person name="Li L."/>
            <person name="Cleenwerck I."/>
            <person name="De Vuyst L."/>
            <person name="Vandamme P."/>
        </authorList>
    </citation>
    <scope>NUCLEOTIDE SEQUENCE [LARGE SCALE GENOMIC DNA]</scope>
    <source>
        <strain evidence="2 3">LMG 1608</strain>
    </source>
</reference>
<evidence type="ECO:0000313" key="2">
    <source>
        <dbReference type="EMBL" id="KXV71124.1"/>
    </source>
</evidence>
<dbReference type="PATRIC" id="fig|178900.6.peg.2888"/>
<dbReference type="EMBL" id="LHZY01000036">
    <property type="protein sequence ID" value="KXV71124.1"/>
    <property type="molecule type" value="Genomic_DNA"/>
</dbReference>
<dbReference type="PANTHER" id="PTHR33375">
    <property type="entry name" value="CHROMOSOME-PARTITIONING PROTEIN PARB-RELATED"/>
    <property type="match status" value="1"/>
</dbReference>
<sequence>MSKPVRISFEREAREVPLDSILPLRPMTKRIIDSKRYERIATSVGAVGVIEPLVVAKAARDGRHMLLDGHLRLHALREQNIGSTLCIISDDDEAFTYNKRVNRLATVQEHYMISRAIDRGVPPAMIAKALGIDEKVVLHRRNLLDGIAPGAVELLKDRPINPHVFNILRKMKPLKQTETAELMVAMNNFTATYAKAILAASKQTDLAKPDRPKTVSGLTSEQMARMEREMESLTKDYQALEVTFGDDVLQLVLASRYLGRLIQNTKIVGYLEEHYPEIIVEFRTIVSATSLDPN</sequence>
<protein>
    <submittedName>
        <fullName evidence="2">Chromosome partitioning protein ParB</fullName>
    </submittedName>
</protein>
<dbReference type="InterPro" id="IPR003115">
    <property type="entry name" value="ParB_N"/>
</dbReference>
<dbReference type="GO" id="GO:0007059">
    <property type="term" value="P:chromosome segregation"/>
    <property type="evidence" value="ECO:0007669"/>
    <property type="project" value="TreeGrafter"/>
</dbReference>
<name>A0A149UTG2_9PROT</name>
<gene>
    <name evidence="2" type="ORF">AD952_10430</name>
</gene>
<dbReference type="Pfam" id="PF07506">
    <property type="entry name" value="RepB"/>
    <property type="match status" value="1"/>
</dbReference>
<feature type="domain" description="ParB-like N-terminal" evidence="1">
    <location>
        <begin position="14"/>
        <end position="107"/>
    </location>
</feature>
<dbReference type="Proteomes" id="UP000075312">
    <property type="component" value="Unassembled WGS sequence"/>
</dbReference>
<dbReference type="Gene3D" id="3.90.1530.10">
    <property type="entry name" value="Conserved hypothetical protein from pyrococcus furiosus pfu- 392566-001, ParB domain"/>
    <property type="match status" value="1"/>
</dbReference>
<dbReference type="RefSeq" id="WP_062143109.1">
    <property type="nucleotide sequence ID" value="NZ_LHZY01000036.1"/>
</dbReference>
<dbReference type="InterPro" id="IPR011111">
    <property type="entry name" value="Plasmid_RepB"/>
</dbReference>
<dbReference type="SUPFAM" id="SSF109709">
    <property type="entry name" value="KorB DNA-binding domain-like"/>
    <property type="match status" value="1"/>
</dbReference>
<dbReference type="GO" id="GO:0005694">
    <property type="term" value="C:chromosome"/>
    <property type="evidence" value="ECO:0007669"/>
    <property type="project" value="TreeGrafter"/>
</dbReference>
<comment type="caution">
    <text evidence="2">The sequence shown here is derived from an EMBL/GenBank/DDBJ whole genome shotgun (WGS) entry which is preliminary data.</text>
</comment>
<evidence type="ECO:0000313" key="3">
    <source>
        <dbReference type="Proteomes" id="UP000075312"/>
    </source>
</evidence>
<dbReference type="InterPro" id="IPR050336">
    <property type="entry name" value="Chromosome_partition/occlusion"/>
</dbReference>
<evidence type="ECO:0000259" key="1">
    <source>
        <dbReference type="SMART" id="SM00470"/>
    </source>
</evidence>
<dbReference type="SUPFAM" id="SSF110849">
    <property type="entry name" value="ParB/Sulfiredoxin"/>
    <property type="match status" value="1"/>
</dbReference>
<dbReference type="PANTHER" id="PTHR33375:SF1">
    <property type="entry name" value="CHROMOSOME-PARTITIONING PROTEIN PARB-RELATED"/>
    <property type="match status" value="1"/>
</dbReference>
<proteinExistence type="predicted"/>
<dbReference type="SMART" id="SM00470">
    <property type="entry name" value="ParB"/>
    <property type="match status" value="1"/>
</dbReference>
<dbReference type="AlphaFoldDB" id="A0A149UTG2"/>
<dbReference type="InterPro" id="IPR036086">
    <property type="entry name" value="ParB/Sulfiredoxin_sf"/>
</dbReference>
<accession>A0A149UTG2</accession>